<reference evidence="1 2" key="1">
    <citation type="submission" date="2024-09" db="EMBL/GenBank/DDBJ databases">
        <authorList>
            <person name="Sun Q."/>
            <person name="Mori K."/>
        </authorList>
    </citation>
    <scope>NUCLEOTIDE SEQUENCE [LARGE SCALE GENOMIC DNA]</scope>
    <source>
        <strain evidence="1 2">TBRC 4576</strain>
    </source>
</reference>
<evidence type="ECO:0008006" key="3">
    <source>
        <dbReference type="Google" id="ProtNLM"/>
    </source>
</evidence>
<comment type="caution">
    <text evidence="1">The sequence shown here is derived from an EMBL/GenBank/DDBJ whole genome shotgun (WGS) entry which is preliminary data.</text>
</comment>
<evidence type="ECO:0000313" key="1">
    <source>
        <dbReference type="EMBL" id="MFB9769274.1"/>
    </source>
</evidence>
<dbReference type="EMBL" id="JBHLZY010000010">
    <property type="protein sequence ID" value="MFB9769274.1"/>
    <property type="molecule type" value="Genomic_DNA"/>
</dbReference>
<proteinExistence type="predicted"/>
<accession>A0ABV5WT12</accession>
<organism evidence="1 2">
    <name type="scientific">Lactiplantibacillus modestisalitolerans</name>
    <dbReference type="NCBI Taxonomy" id="1457219"/>
    <lineage>
        <taxon>Bacteria</taxon>
        <taxon>Bacillati</taxon>
        <taxon>Bacillota</taxon>
        <taxon>Bacilli</taxon>
        <taxon>Lactobacillales</taxon>
        <taxon>Lactobacillaceae</taxon>
        <taxon>Lactiplantibacillus</taxon>
    </lineage>
</organism>
<sequence length="91" mass="10410">MQSMPIKQAETLLKRQLKTGQAQRLTLLTQKKDRALTLETQAAAVTVIEAGFVQATRTYDRSAAGTRRAVRVAFQREFPRSHRVYVKVMKY</sequence>
<evidence type="ECO:0000313" key="2">
    <source>
        <dbReference type="Proteomes" id="UP001589691"/>
    </source>
</evidence>
<dbReference type="Proteomes" id="UP001589691">
    <property type="component" value="Unassembled WGS sequence"/>
</dbReference>
<dbReference type="RefSeq" id="WP_137642605.1">
    <property type="nucleotide sequence ID" value="NZ_BJEA01000009.1"/>
</dbReference>
<name>A0ABV5WT12_9LACO</name>
<gene>
    <name evidence="1" type="ORF">ACFFLI_05190</name>
</gene>
<keyword evidence="2" id="KW-1185">Reference proteome</keyword>
<protein>
    <recommendedName>
        <fullName evidence="3">50S ribosomal protein L22</fullName>
    </recommendedName>
</protein>